<gene>
    <name evidence="13" type="ORF">IMSHALPRED_010472</name>
</gene>
<evidence type="ECO:0000256" key="6">
    <source>
        <dbReference type="ARBA" id="ARBA00022723"/>
    </source>
</evidence>
<evidence type="ECO:0000256" key="8">
    <source>
        <dbReference type="ARBA" id="ARBA00022840"/>
    </source>
</evidence>
<reference evidence="13" key="1">
    <citation type="submission" date="2021-03" db="EMBL/GenBank/DDBJ databases">
        <authorList>
            <person name="Tagirdzhanova G."/>
        </authorList>
    </citation>
    <scope>NUCLEOTIDE SEQUENCE</scope>
</reference>
<keyword evidence="5" id="KW-0436">Ligase</keyword>
<comment type="caution">
    <text evidence="13">The sequence shown here is derived from an EMBL/GenBank/DDBJ whole genome shotgun (WGS) entry which is preliminary data.</text>
</comment>
<evidence type="ECO:0000256" key="9">
    <source>
        <dbReference type="ARBA" id="ARBA00022842"/>
    </source>
</evidence>
<evidence type="ECO:0000256" key="5">
    <source>
        <dbReference type="ARBA" id="ARBA00022598"/>
    </source>
</evidence>
<comment type="pathway">
    <text evidence="1">Cofactor biosynthesis; tetrahydrofolylpolyglutamate biosynthesis.</text>
</comment>
<dbReference type="GO" id="GO:0046872">
    <property type="term" value="F:metal ion binding"/>
    <property type="evidence" value="ECO:0007669"/>
    <property type="project" value="UniProtKB-KW"/>
</dbReference>
<evidence type="ECO:0000256" key="3">
    <source>
        <dbReference type="ARBA" id="ARBA00013025"/>
    </source>
</evidence>
<dbReference type="UniPathway" id="UPA00850"/>
<dbReference type="Gene3D" id="3.40.1190.10">
    <property type="entry name" value="Mur-like, catalytic domain"/>
    <property type="match status" value="1"/>
</dbReference>
<dbReference type="SUPFAM" id="SSF53623">
    <property type="entry name" value="MurD-like peptide ligases, catalytic domain"/>
    <property type="match status" value="1"/>
</dbReference>
<dbReference type="GO" id="GO:0005524">
    <property type="term" value="F:ATP binding"/>
    <property type="evidence" value="ECO:0007669"/>
    <property type="project" value="UniProtKB-KW"/>
</dbReference>
<keyword evidence="14" id="KW-1185">Reference proteome</keyword>
<dbReference type="EMBL" id="CAJPDT010000088">
    <property type="protein sequence ID" value="CAF9936118.1"/>
    <property type="molecule type" value="Genomic_DNA"/>
</dbReference>
<accession>A0A8H3GAJ0</accession>
<dbReference type="PANTHER" id="PTHR11136">
    <property type="entry name" value="FOLYLPOLYGLUTAMATE SYNTHASE-RELATED"/>
    <property type="match status" value="1"/>
</dbReference>
<keyword evidence="9" id="KW-0460">Magnesium</keyword>
<dbReference type="InterPro" id="IPR036615">
    <property type="entry name" value="Mur_ligase_C_dom_sf"/>
</dbReference>
<dbReference type="GO" id="GO:0006730">
    <property type="term" value="P:one-carbon metabolic process"/>
    <property type="evidence" value="ECO:0007669"/>
    <property type="project" value="UniProtKB-KW"/>
</dbReference>
<name>A0A8H3GAJ0_9LECA</name>
<proteinExistence type="inferred from homology"/>
<evidence type="ECO:0000256" key="12">
    <source>
        <dbReference type="ARBA" id="ARBA00047493"/>
    </source>
</evidence>
<keyword evidence="7" id="KW-0547">Nucleotide-binding</keyword>
<dbReference type="PANTHER" id="PTHR11136:SF5">
    <property type="entry name" value="FOLYLPOLYGLUTAMATE SYNTHASE, MITOCHONDRIAL"/>
    <property type="match status" value="1"/>
</dbReference>
<evidence type="ECO:0000256" key="7">
    <source>
        <dbReference type="ARBA" id="ARBA00022741"/>
    </source>
</evidence>
<evidence type="ECO:0000256" key="10">
    <source>
        <dbReference type="ARBA" id="ARBA00030592"/>
    </source>
</evidence>
<comment type="catalytic activity">
    <reaction evidence="12">
        <text>(6S)-5,6,7,8-tetrahydrofolyl-(gamma-L-Glu)(n) + L-glutamate + ATP = (6S)-5,6,7,8-tetrahydrofolyl-(gamma-L-Glu)(n+1) + ADP + phosphate + H(+)</text>
        <dbReference type="Rhea" id="RHEA:10580"/>
        <dbReference type="Rhea" id="RHEA-COMP:14738"/>
        <dbReference type="Rhea" id="RHEA-COMP:14740"/>
        <dbReference type="ChEBI" id="CHEBI:15378"/>
        <dbReference type="ChEBI" id="CHEBI:29985"/>
        <dbReference type="ChEBI" id="CHEBI:30616"/>
        <dbReference type="ChEBI" id="CHEBI:43474"/>
        <dbReference type="ChEBI" id="CHEBI:141005"/>
        <dbReference type="ChEBI" id="CHEBI:456216"/>
        <dbReference type="EC" id="6.3.2.17"/>
    </reaction>
</comment>
<dbReference type="InterPro" id="IPR001645">
    <property type="entry name" value="Folylpolyglutamate_synth"/>
</dbReference>
<dbReference type="Proteomes" id="UP000664534">
    <property type="component" value="Unassembled WGS sequence"/>
</dbReference>
<dbReference type="SUPFAM" id="SSF53244">
    <property type="entry name" value="MurD-like peptide ligases, peptide-binding domain"/>
    <property type="match status" value="1"/>
</dbReference>
<dbReference type="GO" id="GO:0005829">
    <property type="term" value="C:cytosol"/>
    <property type="evidence" value="ECO:0007669"/>
    <property type="project" value="TreeGrafter"/>
</dbReference>
<comment type="similarity">
    <text evidence="2">Belongs to the folylpolyglutamate synthase family.</text>
</comment>
<evidence type="ECO:0000256" key="4">
    <source>
        <dbReference type="ARBA" id="ARBA00022563"/>
    </source>
</evidence>
<dbReference type="NCBIfam" id="TIGR01499">
    <property type="entry name" value="folC"/>
    <property type="match status" value="1"/>
</dbReference>
<evidence type="ECO:0000256" key="1">
    <source>
        <dbReference type="ARBA" id="ARBA00005150"/>
    </source>
</evidence>
<organism evidence="13 14">
    <name type="scientific">Imshaugia aleurites</name>
    <dbReference type="NCBI Taxonomy" id="172621"/>
    <lineage>
        <taxon>Eukaryota</taxon>
        <taxon>Fungi</taxon>
        <taxon>Dikarya</taxon>
        <taxon>Ascomycota</taxon>
        <taxon>Pezizomycotina</taxon>
        <taxon>Lecanoromycetes</taxon>
        <taxon>OSLEUM clade</taxon>
        <taxon>Lecanoromycetidae</taxon>
        <taxon>Lecanorales</taxon>
        <taxon>Lecanorineae</taxon>
        <taxon>Parmeliaceae</taxon>
        <taxon>Imshaugia</taxon>
    </lineage>
</organism>
<evidence type="ECO:0000313" key="13">
    <source>
        <dbReference type="EMBL" id="CAF9936118.1"/>
    </source>
</evidence>
<dbReference type="AlphaFoldDB" id="A0A8H3GAJ0"/>
<dbReference type="GO" id="GO:0005739">
    <property type="term" value="C:mitochondrion"/>
    <property type="evidence" value="ECO:0007669"/>
    <property type="project" value="TreeGrafter"/>
</dbReference>
<evidence type="ECO:0000256" key="11">
    <source>
        <dbReference type="ARBA" id="ARBA00030876"/>
    </source>
</evidence>
<sequence>MSRRAERTYEDAVKLLNSRRRNVRPNVPSNAATGLVSMPHASSLKGKPSLSGMKSWLRHLGHLDSDIDELNVIHVAGTKGKGSTCAFVDSFLAAHGQRTGFPKRIGLYTSPHLKRVQERIRIDSRPISTDLFARYVFEVWDGLKEFDTDGPRYLQMLMLVAVHTFLSERVEVAICETHNGGEFDATNIFRQPVATGISTIGMDHVEQLGPSIENIASHKAGIFKAGSPAFSTLQDPLAAAILEDRANKKGVELQYVGVNPVLPDDAPSLGPSVQRSNASLALALTDTLLMRKQNDKMSAEDIRNGALRFSWPGRFHRISQGSQEWFIDGAHNDISVEIAANWFADVVGQDQSHATAIPRLMIFSHISERDGAALLSCIAKTLKLRGIILQRLIISTYDQRLDGINDIDRCYRPPVPDLSVGIKENYSRTWHSIFPETQAIFEPTIEGAINIARQYGEPSGAQILITGSLYLVGGALRVLEPDV</sequence>
<dbReference type="OrthoDB" id="5212574at2759"/>
<evidence type="ECO:0000313" key="14">
    <source>
        <dbReference type="Proteomes" id="UP000664534"/>
    </source>
</evidence>
<keyword evidence="6" id="KW-0479">Metal-binding</keyword>
<dbReference type="InterPro" id="IPR036565">
    <property type="entry name" value="Mur-like_cat_sf"/>
</dbReference>
<dbReference type="EC" id="6.3.2.17" evidence="3"/>
<dbReference type="GO" id="GO:0004326">
    <property type="term" value="F:tetrahydrofolylpolyglutamate synthase activity"/>
    <property type="evidence" value="ECO:0007669"/>
    <property type="project" value="UniProtKB-EC"/>
</dbReference>
<keyword evidence="4" id="KW-0554">One-carbon metabolism</keyword>
<protein>
    <recommendedName>
        <fullName evidence="3">tetrahydrofolate synthase</fullName>
        <ecNumber evidence="3">6.3.2.17</ecNumber>
    </recommendedName>
    <alternativeName>
        <fullName evidence="11">Folylpoly-gamma-glutamate synthetase</fullName>
    </alternativeName>
    <alternativeName>
        <fullName evidence="10">Tetrahydrofolylpolyglutamate synthase</fullName>
    </alternativeName>
</protein>
<keyword evidence="8" id="KW-0067">ATP-binding</keyword>
<dbReference type="Gene3D" id="3.90.190.20">
    <property type="entry name" value="Mur ligase, C-terminal domain"/>
    <property type="match status" value="1"/>
</dbReference>
<evidence type="ECO:0000256" key="2">
    <source>
        <dbReference type="ARBA" id="ARBA00008276"/>
    </source>
</evidence>